<dbReference type="InterPro" id="IPR038726">
    <property type="entry name" value="PDDEXK_AddAB-type"/>
</dbReference>
<feature type="domain" description="PD-(D/E)XK endonuclease-like" evidence="1">
    <location>
        <begin position="28"/>
        <end position="302"/>
    </location>
</feature>
<gene>
    <name evidence="2" type="ORF">UFOVP54_164</name>
</gene>
<evidence type="ECO:0000259" key="1">
    <source>
        <dbReference type="Pfam" id="PF12705"/>
    </source>
</evidence>
<accession>A0A6J5KWY7</accession>
<reference evidence="2" key="1">
    <citation type="submission" date="2020-04" db="EMBL/GenBank/DDBJ databases">
        <authorList>
            <person name="Chiriac C."/>
            <person name="Salcher M."/>
            <person name="Ghai R."/>
            <person name="Kavagutti S V."/>
        </authorList>
    </citation>
    <scope>NUCLEOTIDE SEQUENCE</scope>
</reference>
<sequence length="313" mass="36378">MAKKILKEVSLIRNFCNPVIDYTISKSISYSQTLSYNTCPHQWALKYVKGLQEYKPSIHTVFGTAVHEVMQEWLTELYDGTVKKATEMDLGQMLHEKLFSIYAQEKEKYGKHFSTSEELSEFHNDGVEILQYVRKKRSSYFGTKYYKLVGVEIPLIHQIADNVFFKGYIDIVLYDEQDDKYIILDIKTSTSGWNDYAKKDDKKLAQLLLYKEFLARQFDIDVDKVDVKYFIVKRKVPADPEYPAMGRRVQEFVPPSGKIKRGQATTALTKFIDDAFDSHGKYIDKEYDKKPSKSNCMFCDFKGTEHCHAGVFV</sequence>
<evidence type="ECO:0000313" key="2">
    <source>
        <dbReference type="EMBL" id="CAB4125537.1"/>
    </source>
</evidence>
<dbReference type="Pfam" id="PF12705">
    <property type="entry name" value="PDDEXK_1"/>
    <property type="match status" value="1"/>
</dbReference>
<dbReference type="InterPro" id="IPR011604">
    <property type="entry name" value="PDDEXK-like_dom_sf"/>
</dbReference>
<name>A0A6J5KWY7_9CAUD</name>
<dbReference type="Gene3D" id="3.90.320.10">
    <property type="match status" value="1"/>
</dbReference>
<organism evidence="2">
    <name type="scientific">uncultured Caudovirales phage</name>
    <dbReference type="NCBI Taxonomy" id="2100421"/>
    <lineage>
        <taxon>Viruses</taxon>
        <taxon>Duplodnaviria</taxon>
        <taxon>Heunggongvirae</taxon>
        <taxon>Uroviricota</taxon>
        <taxon>Caudoviricetes</taxon>
        <taxon>Peduoviridae</taxon>
        <taxon>Maltschvirus</taxon>
        <taxon>Maltschvirus maltsch</taxon>
    </lineage>
</organism>
<dbReference type="SUPFAM" id="SSF52980">
    <property type="entry name" value="Restriction endonuclease-like"/>
    <property type="match status" value="1"/>
</dbReference>
<dbReference type="InterPro" id="IPR011335">
    <property type="entry name" value="Restrct_endonuc-II-like"/>
</dbReference>
<dbReference type="EMBL" id="LR796188">
    <property type="protein sequence ID" value="CAB4125537.1"/>
    <property type="molecule type" value="Genomic_DNA"/>
</dbReference>
<proteinExistence type="predicted"/>
<protein>
    <submittedName>
        <fullName evidence="2">PD-(D/E)XK nuclease superfamily</fullName>
    </submittedName>
</protein>